<comment type="caution">
    <text evidence="1">The sequence shown here is derived from an EMBL/GenBank/DDBJ whole genome shotgun (WGS) entry which is preliminary data.</text>
</comment>
<evidence type="ECO:0000313" key="2">
    <source>
        <dbReference type="Proteomes" id="UP000195402"/>
    </source>
</evidence>
<protein>
    <recommendedName>
        <fullName evidence="3">Reverse transcriptase zinc-binding domain</fullName>
    </recommendedName>
</protein>
<gene>
    <name evidence="1" type="ORF">BVC80_1469g12</name>
</gene>
<sequence length="170" mass="19747">MDPKPPTTPYRVSVWRGITNMWQNFKPFISFEVSTGNVVRFWDDLWCGVIPLKSRFPAVYSMVYNKSALVADVMRVEGNCTSWDLGLRRQINDWEMDELATLMEVLDQFRRGQDMHDIRIWAPDEKGIFSVKSLYLLLTKDQRPKFISGQYGLGFSGERARLFSLLVLPS</sequence>
<proteinExistence type="predicted"/>
<evidence type="ECO:0000313" key="1">
    <source>
        <dbReference type="EMBL" id="OVA01987.1"/>
    </source>
</evidence>
<name>A0A200PUV7_MACCD</name>
<dbReference type="InParanoid" id="A0A200PUV7"/>
<dbReference type="Proteomes" id="UP000195402">
    <property type="component" value="Unassembled WGS sequence"/>
</dbReference>
<dbReference type="PANTHER" id="PTHR36617:SF16">
    <property type="entry name" value="OS04G0516500 PROTEIN"/>
    <property type="match status" value="1"/>
</dbReference>
<organism evidence="1 2">
    <name type="scientific">Macleaya cordata</name>
    <name type="common">Five-seeded plume-poppy</name>
    <name type="synonym">Bocconia cordata</name>
    <dbReference type="NCBI Taxonomy" id="56857"/>
    <lineage>
        <taxon>Eukaryota</taxon>
        <taxon>Viridiplantae</taxon>
        <taxon>Streptophyta</taxon>
        <taxon>Embryophyta</taxon>
        <taxon>Tracheophyta</taxon>
        <taxon>Spermatophyta</taxon>
        <taxon>Magnoliopsida</taxon>
        <taxon>Ranunculales</taxon>
        <taxon>Papaveraceae</taxon>
        <taxon>Papaveroideae</taxon>
        <taxon>Macleaya</taxon>
    </lineage>
</organism>
<keyword evidence="2" id="KW-1185">Reference proteome</keyword>
<dbReference type="OrthoDB" id="1306001at2759"/>
<reference evidence="1 2" key="1">
    <citation type="journal article" date="2017" name="Mol. Plant">
        <title>The Genome of Medicinal Plant Macleaya cordata Provides New Insights into Benzylisoquinoline Alkaloids Metabolism.</title>
        <authorList>
            <person name="Liu X."/>
            <person name="Liu Y."/>
            <person name="Huang P."/>
            <person name="Ma Y."/>
            <person name="Qing Z."/>
            <person name="Tang Q."/>
            <person name="Cao H."/>
            <person name="Cheng P."/>
            <person name="Zheng Y."/>
            <person name="Yuan Z."/>
            <person name="Zhou Y."/>
            <person name="Liu J."/>
            <person name="Tang Z."/>
            <person name="Zhuo Y."/>
            <person name="Zhang Y."/>
            <person name="Yu L."/>
            <person name="Huang J."/>
            <person name="Yang P."/>
            <person name="Peng Q."/>
            <person name="Zhang J."/>
            <person name="Jiang W."/>
            <person name="Zhang Z."/>
            <person name="Lin K."/>
            <person name="Ro D.K."/>
            <person name="Chen X."/>
            <person name="Xiong X."/>
            <person name="Shang Y."/>
            <person name="Huang S."/>
            <person name="Zeng J."/>
        </authorList>
    </citation>
    <scope>NUCLEOTIDE SEQUENCE [LARGE SCALE GENOMIC DNA]</scope>
    <source>
        <strain evidence="2">cv. BLH2017</strain>
        <tissue evidence="1">Root</tissue>
    </source>
</reference>
<accession>A0A200PUV7</accession>
<dbReference type="EMBL" id="MVGT01004030">
    <property type="protein sequence ID" value="OVA01987.1"/>
    <property type="molecule type" value="Genomic_DNA"/>
</dbReference>
<dbReference type="OMA" id="DIRIWAP"/>
<dbReference type="AlphaFoldDB" id="A0A200PUV7"/>
<dbReference type="PANTHER" id="PTHR36617">
    <property type="entry name" value="PROTEIN, PUTATIVE-RELATED"/>
    <property type="match status" value="1"/>
</dbReference>
<evidence type="ECO:0008006" key="3">
    <source>
        <dbReference type="Google" id="ProtNLM"/>
    </source>
</evidence>
<dbReference type="STRING" id="56857.A0A200PUV7"/>